<dbReference type="OrthoDB" id="5911610at2759"/>
<sequence length="294" mass="34267">MEIGHVATIDGQYTISNLGNMESCKFGTGVCQDEISSIIWRAMNSRKECQNQFVQTANINFFLGNKPKVDCLQVHSRCSDTVLYPILRNLNETFLLLTAKTYIQEEEVTKLKELMTQKQTEYSQAMEINGKYHMENSLLKSQVNRLENDITRLREQNLVGILGTAENELTWLETSTDNYQYCESILKRKIQMKVSRSPTTSPKSSSYQNTPKYEKDSRRAPETGIPDTDCQIYYETRQPEEQILGCNGCPYIFHLSVWFMFSCLRKWFEDKKWCTENPQCQKTLRDPDQYPMLQ</sequence>
<accession>G0NDD8</accession>
<dbReference type="InParanoid" id="G0NDD8"/>
<organism evidence="3">
    <name type="scientific">Caenorhabditis brenneri</name>
    <name type="common">Nematode worm</name>
    <dbReference type="NCBI Taxonomy" id="135651"/>
    <lineage>
        <taxon>Eukaryota</taxon>
        <taxon>Metazoa</taxon>
        <taxon>Ecdysozoa</taxon>
        <taxon>Nematoda</taxon>
        <taxon>Chromadorea</taxon>
        <taxon>Rhabditida</taxon>
        <taxon>Rhabditina</taxon>
        <taxon>Rhabditomorpha</taxon>
        <taxon>Rhabditoidea</taxon>
        <taxon>Rhabditidae</taxon>
        <taxon>Peloderinae</taxon>
        <taxon>Caenorhabditis</taxon>
    </lineage>
</organism>
<dbReference type="AlphaFoldDB" id="G0NDD8"/>
<reference evidence="3" key="1">
    <citation type="submission" date="2011-07" db="EMBL/GenBank/DDBJ databases">
        <authorList>
            <consortium name="Caenorhabditis brenneri Sequencing and Analysis Consortium"/>
            <person name="Wilson R.K."/>
        </authorList>
    </citation>
    <scope>NUCLEOTIDE SEQUENCE [LARGE SCALE GENOMIC DNA]</scope>
    <source>
        <strain evidence="3">PB2801</strain>
    </source>
</reference>
<feature type="compositionally biased region" description="Basic and acidic residues" evidence="1">
    <location>
        <begin position="212"/>
        <end position="221"/>
    </location>
</feature>
<dbReference type="EMBL" id="GL379867">
    <property type="protein sequence ID" value="EGT58264.1"/>
    <property type="molecule type" value="Genomic_DNA"/>
</dbReference>
<gene>
    <name evidence="2" type="ORF">CAEBREN_04003</name>
</gene>
<evidence type="ECO:0000256" key="1">
    <source>
        <dbReference type="SAM" id="MobiDB-lite"/>
    </source>
</evidence>
<feature type="region of interest" description="Disordered" evidence="1">
    <location>
        <begin position="193"/>
        <end position="226"/>
    </location>
</feature>
<feature type="compositionally biased region" description="Low complexity" evidence="1">
    <location>
        <begin position="195"/>
        <end position="206"/>
    </location>
</feature>
<dbReference type="HOGENOM" id="CLU_947409_0_0_1"/>
<proteinExistence type="predicted"/>
<name>G0NDD8_CAEBE</name>
<evidence type="ECO:0000313" key="2">
    <source>
        <dbReference type="EMBL" id="EGT58264.1"/>
    </source>
</evidence>
<dbReference type="Proteomes" id="UP000008068">
    <property type="component" value="Unassembled WGS sequence"/>
</dbReference>
<keyword evidence="3" id="KW-1185">Reference proteome</keyword>
<protein>
    <submittedName>
        <fullName evidence="2">Uncharacterized protein</fullName>
    </submittedName>
</protein>
<evidence type="ECO:0000313" key="3">
    <source>
        <dbReference type="Proteomes" id="UP000008068"/>
    </source>
</evidence>